<dbReference type="EMBL" id="PCDP01000065">
    <property type="protein sequence ID" value="PZM08842.1"/>
    <property type="molecule type" value="Genomic_DNA"/>
</dbReference>
<dbReference type="SUPFAM" id="SSF48452">
    <property type="entry name" value="TPR-like"/>
    <property type="match status" value="1"/>
</dbReference>
<dbReference type="CDD" id="cd05483">
    <property type="entry name" value="retropepsin_like_bacteria"/>
    <property type="match status" value="1"/>
</dbReference>
<evidence type="ECO:0000313" key="3">
    <source>
        <dbReference type="Proteomes" id="UP000248925"/>
    </source>
</evidence>
<proteinExistence type="predicted"/>
<comment type="caution">
    <text evidence="2">The sequence shown here is derived from an EMBL/GenBank/DDBJ whole genome shotgun (WGS) entry which is preliminary data.</text>
</comment>
<evidence type="ECO:0000313" key="2">
    <source>
        <dbReference type="EMBL" id="PZM08842.1"/>
    </source>
</evidence>
<dbReference type="Gene3D" id="1.25.40.10">
    <property type="entry name" value="Tetratricopeptide repeat domain"/>
    <property type="match status" value="1"/>
</dbReference>
<dbReference type="InterPro" id="IPR034122">
    <property type="entry name" value="Retropepsin-like_bacterial"/>
</dbReference>
<evidence type="ECO:0000256" key="1">
    <source>
        <dbReference type="SAM" id="Phobius"/>
    </source>
</evidence>
<feature type="transmembrane region" description="Helical" evidence="1">
    <location>
        <begin position="20"/>
        <end position="39"/>
    </location>
</feature>
<dbReference type="Pfam" id="PF13650">
    <property type="entry name" value="Asp_protease_2"/>
    <property type="match status" value="1"/>
</dbReference>
<dbReference type="Gene3D" id="2.40.70.10">
    <property type="entry name" value="Acid Proteases"/>
    <property type="match status" value="1"/>
</dbReference>
<keyword evidence="1" id="KW-0472">Membrane</keyword>
<dbReference type="AlphaFoldDB" id="A0A2W4C5J7"/>
<dbReference type="Proteomes" id="UP000248925">
    <property type="component" value="Unassembled WGS sequence"/>
</dbReference>
<dbReference type="InterPro" id="IPR001969">
    <property type="entry name" value="Aspartic_peptidase_AS"/>
</dbReference>
<dbReference type="SUPFAM" id="SSF50630">
    <property type="entry name" value="Acid proteases"/>
    <property type="match status" value="1"/>
</dbReference>
<dbReference type="InterPro" id="IPR011990">
    <property type="entry name" value="TPR-like_helical_dom_sf"/>
</dbReference>
<dbReference type="RefSeq" id="WP_111163531.1">
    <property type="nucleotide sequence ID" value="NZ_PCDP01000065.1"/>
</dbReference>
<gene>
    <name evidence="2" type="ORF">CPY51_28165</name>
</gene>
<keyword evidence="1" id="KW-0812">Transmembrane</keyword>
<protein>
    <submittedName>
        <fullName evidence="2">Uncharacterized protein</fullName>
    </submittedName>
</protein>
<keyword evidence="1" id="KW-1133">Transmembrane helix</keyword>
<reference evidence="2 3" key="1">
    <citation type="journal article" date="2018" name="Sci. Rep.">
        <title>Rhizobium tumorigenes sp. nov., a novel plant tumorigenic bacterium isolated from cane gall tumors on thornless blackberry.</title>
        <authorList>
            <person name="Kuzmanovi N."/>
            <person name="Smalla K."/>
            <person name="Gronow S."/>
            <person name="PuBawska J."/>
        </authorList>
    </citation>
    <scope>NUCLEOTIDE SEQUENCE [LARGE SCALE GENOMIC DNA]</scope>
    <source>
        <strain evidence="2 3">CCBAU 85046</strain>
    </source>
</reference>
<keyword evidence="3" id="KW-1185">Reference proteome</keyword>
<dbReference type="InterPro" id="IPR021109">
    <property type="entry name" value="Peptidase_aspartic_dom_sf"/>
</dbReference>
<dbReference type="OrthoDB" id="7595324at2"/>
<sequence>MLKADWEDRNGARLSPPSAWNRYAVAILVIIAAIGGAVIERIGPDVVADHARQLVGLNPDAVPGEFYSRFDIEPLPRAVADSDPIDKHIAALRREPCDWDSTYLFAGDLKQSGYAREGAKVLQTFSAKCKPSDTALYTAADILYGLSDLPAALKISDEISDMSPDQPQFYYLRALILHDLKRYKEALDAYDSLLGLTGDLAALNGEVFRRMSLTYVALGQYCEAMTPLRTWISITPSTNDTPAARAIIQAYNAKGKCQGNYASGKDHFPTQGKDIITATVSVNGVPGVFVVDTGASVVTLTGSFAAKTKLPLSGDATVRMQAAGGVFLAERSSARQLRVGHVEADDVEAIVLSGGDKPLGDGIDGLLGRSFLSRFDVTFGQKEWRIESK</sequence>
<name>A0A2W4C5J7_9HYPH</name>
<dbReference type="GO" id="GO:0004190">
    <property type="term" value="F:aspartic-type endopeptidase activity"/>
    <property type="evidence" value="ECO:0007669"/>
    <property type="project" value="InterPro"/>
</dbReference>
<accession>A0A2W4C5J7</accession>
<dbReference type="GO" id="GO:0006508">
    <property type="term" value="P:proteolysis"/>
    <property type="evidence" value="ECO:0007669"/>
    <property type="project" value="InterPro"/>
</dbReference>
<dbReference type="PROSITE" id="PS00141">
    <property type="entry name" value="ASP_PROTEASE"/>
    <property type="match status" value="1"/>
</dbReference>
<organism evidence="2 3">
    <name type="scientific">Rhizobium tubonense</name>
    <dbReference type="NCBI Taxonomy" id="484088"/>
    <lineage>
        <taxon>Bacteria</taxon>
        <taxon>Pseudomonadati</taxon>
        <taxon>Pseudomonadota</taxon>
        <taxon>Alphaproteobacteria</taxon>
        <taxon>Hyphomicrobiales</taxon>
        <taxon>Rhizobiaceae</taxon>
        <taxon>Rhizobium/Agrobacterium group</taxon>
        <taxon>Rhizobium</taxon>
    </lineage>
</organism>